<comment type="caution">
    <text evidence="9">Lacks conserved residue(s) required for the propagation of feature annotation.</text>
</comment>
<evidence type="ECO:0000256" key="5">
    <source>
        <dbReference type="ARBA" id="ARBA00022840"/>
    </source>
</evidence>
<dbReference type="EC" id="2.7.1.15" evidence="9"/>
<comment type="pathway">
    <text evidence="9">Carbohydrate metabolism; D-ribose degradation; D-ribose 5-phosphate from beta-D-ribopyranose: step 2/2.</text>
</comment>
<keyword evidence="4 9" id="KW-0418">Kinase</keyword>
<comment type="cofactor">
    <cofactor evidence="9">
        <name>Mg(2+)</name>
        <dbReference type="ChEBI" id="CHEBI:18420"/>
    </cofactor>
    <text evidence="9">Requires a divalent cation, most likely magnesium in vivo, as an electrophilic catalyst to aid phosphoryl group transfer. It is the chelate of the metal and the nucleotide that is the actual substrate.</text>
</comment>
<dbReference type="Pfam" id="PF00294">
    <property type="entry name" value="PfkB"/>
    <property type="match status" value="1"/>
</dbReference>
<evidence type="ECO:0000256" key="4">
    <source>
        <dbReference type="ARBA" id="ARBA00022777"/>
    </source>
</evidence>
<feature type="binding site" evidence="9">
    <location>
        <position position="237"/>
    </location>
    <ligand>
        <name>K(+)</name>
        <dbReference type="ChEBI" id="CHEBI:29103"/>
    </ligand>
</feature>
<comment type="activity regulation">
    <text evidence="9">Activated by a monovalent cation that binds near, but not in, the active site. The most likely occupant of the site in vivo is potassium. Ion binding induces a conformational change that may alter substrate affinity.</text>
</comment>
<feature type="binding site" evidence="9">
    <location>
        <begin position="10"/>
        <end position="12"/>
    </location>
    <ligand>
        <name>substrate</name>
    </ligand>
</feature>
<feature type="binding site" evidence="9">
    <location>
        <position position="136"/>
    </location>
    <ligand>
        <name>substrate</name>
    </ligand>
</feature>
<gene>
    <name evidence="9" type="primary">rbsK</name>
    <name evidence="11" type="ORF">H8S62_14880</name>
</gene>
<evidence type="ECO:0000256" key="2">
    <source>
        <dbReference type="ARBA" id="ARBA00022723"/>
    </source>
</evidence>
<dbReference type="GO" id="GO:0019303">
    <property type="term" value="P:D-ribose catabolic process"/>
    <property type="evidence" value="ECO:0007669"/>
    <property type="project" value="UniProtKB-UniRule"/>
</dbReference>
<dbReference type="EMBL" id="JACOPQ010000014">
    <property type="protein sequence ID" value="MBC5738296.1"/>
    <property type="molecule type" value="Genomic_DNA"/>
</dbReference>
<protein>
    <recommendedName>
        <fullName evidence="9">Ribokinase</fullName>
        <shortName evidence="9">RK</shortName>
        <ecNumber evidence="9">2.7.1.15</ecNumber>
    </recommendedName>
</protein>
<evidence type="ECO:0000313" key="11">
    <source>
        <dbReference type="EMBL" id="MBC5738296.1"/>
    </source>
</evidence>
<dbReference type="InterPro" id="IPR002139">
    <property type="entry name" value="Ribo/fructo_kinase"/>
</dbReference>
<feature type="binding site" evidence="9">
    <location>
        <begin position="242"/>
        <end position="243"/>
    </location>
    <ligand>
        <name>ATP</name>
        <dbReference type="ChEBI" id="CHEBI:30616"/>
    </ligand>
</feature>
<feature type="binding site" evidence="9">
    <location>
        <position position="243"/>
    </location>
    <ligand>
        <name>substrate</name>
    </ligand>
</feature>
<dbReference type="Gene3D" id="3.40.1190.20">
    <property type="match status" value="1"/>
</dbReference>
<organism evidence="11 12">
    <name type="scientific">Lawsonibacter faecis</name>
    <dbReference type="NCBI Taxonomy" id="2763052"/>
    <lineage>
        <taxon>Bacteria</taxon>
        <taxon>Bacillati</taxon>
        <taxon>Bacillota</taxon>
        <taxon>Clostridia</taxon>
        <taxon>Eubacteriales</taxon>
        <taxon>Oscillospiraceae</taxon>
        <taxon>Lawsonibacter</taxon>
    </lineage>
</organism>
<proteinExistence type="inferred from homology"/>
<dbReference type="InterPro" id="IPR029056">
    <property type="entry name" value="Ribokinase-like"/>
</dbReference>
<dbReference type="SUPFAM" id="SSF53613">
    <property type="entry name" value="Ribokinase-like"/>
    <property type="match status" value="1"/>
</dbReference>
<dbReference type="Proteomes" id="UP000607645">
    <property type="component" value="Unassembled WGS sequence"/>
</dbReference>
<dbReference type="GO" id="GO:0046872">
    <property type="term" value="F:metal ion binding"/>
    <property type="evidence" value="ECO:0007669"/>
    <property type="project" value="UniProtKB-KW"/>
</dbReference>
<keyword evidence="1 9" id="KW-0808">Transferase</keyword>
<dbReference type="InterPro" id="IPR011611">
    <property type="entry name" value="PfkB_dom"/>
</dbReference>
<accession>A0A8J6JEV1</accession>
<keyword evidence="9" id="KW-0963">Cytoplasm</keyword>
<evidence type="ECO:0000256" key="1">
    <source>
        <dbReference type="ARBA" id="ARBA00022679"/>
    </source>
</evidence>
<evidence type="ECO:0000256" key="9">
    <source>
        <dbReference type="HAMAP-Rule" id="MF_01987"/>
    </source>
</evidence>
<evidence type="ECO:0000313" key="12">
    <source>
        <dbReference type="Proteomes" id="UP000607645"/>
    </source>
</evidence>
<dbReference type="AlphaFoldDB" id="A0A8J6JEV1"/>
<feature type="binding site" evidence="9">
    <location>
        <position position="278"/>
    </location>
    <ligand>
        <name>K(+)</name>
        <dbReference type="ChEBI" id="CHEBI:29103"/>
    </ligand>
</feature>
<feature type="binding site" evidence="9">
    <location>
        <position position="273"/>
    </location>
    <ligand>
        <name>K(+)</name>
        <dbReference type="ChEBI" id="CHEBI:29103"/>
    </ligand>
</feature>
<dbReference type="UniPathway" id="UPA00916">
    <property type="reaction ID" value="UER00889"/>
</dbReference>
<dbReference type="HAMAP" id="MF_01987">
    <property type="entry name" value="Ribokinase"/>
    <property type="match status" value="1"/>
</dbReference>
<evidence type="ECO:0000256" key="8">
    <source>
        <dbReference type="ARBA" id="ARBA00023277"/>
    </source>
</evidence>
<keyword evidence="2 9" id="KW-0479">Metal-binding</keyword>
<dbReference type="GO" id="GO:0005524">
    <property type="term" value="F:ATP binding"/>
    <property type="evidence" value="ECO:0007669"/>
    <property type="project" value="UniProtKB-UniRule"/>
</dbReference>
<keyword evidence="7 9" id="KW-0630">Potassium</keyword>
<dbReference type="InterPro" id="IPR011877">
    <property type="entry name" value="Ribokinase"/>
</dbReference>
<sequence>MRVLNFGSLNVDYVYQVDHMAREGETQRAAGREAFPGGKGLNQSVAAARAGVQVCHAGLIGDDGQMLLDVCRENGIDTRFIRAIDGPGGHTIIQIDKNAQNSILLYPGSNGALTEDFVDEVLSHFGRGDTLLLQNEVNLLPYIIDRAHEKGLTIVLNPSPINETLASCDLSKVSVFFINEIEGGAISGAHDPEKILDHMLKTYPDARTVLTLGGAGSCFCDAHSRIHQAAFPVSAVDTTAAGDTFTGYCVYGMLKGLAWAETLELAARAAALSVTRKGAVPSIPYLEEVLNFT</sequence>
<feature type="domain" description="Carbohydrate kinase PfkB" evidence="10">
    <location>
        <begin position="4"/>
        <end position="284"/>
    </location>
</feature>
<dbReference type="GO" id="GO:0005737">
    <property type="term" value="C:cytoplasm"/>
    <property type="evidence" value="ECO:0007669"/>
    <property type="project" value="UniProtKB-SubCell"/>
</dbReference>
<comment type="similarity">
    <text evidence="9">Belongs to the carbohydrate kinase PfkB family. Ribokinase subfamily.</text>
</comment>
<feature type="binding site" evidence="9">
    <location>
        <begin position="211"/>
        <end position="216"/>
    </location>
    <ligand>
        <name>ATP</name>
        <dbReference type="ChEBI" id="CHEBI:30616"/>
    </ligand>
</feature>
<evidence type="ECO:0000256" key="7">
    <source>
        <dbReference type="ARBA" id="ARBA00022958"/>
    </source>
</evidence>
<feature type="active site" description="Proton acceptor" evidence="9">
    <location>
        <position position="243"/>
    </location>
</feature>
<evidence type="ECO:0000256" key="3">
    <source>
        <dbReference type="ARBA" id="ARBA00022741"/>
    </source>
</evidence>
<dbReference type="PANTHER" id="PTHR10584:SF166">
    <property type="entry name" value="RIBOKINASE"/>
    <property type="match status" value="1"/>
</dbReference>
<keyword evidence="5 9" id="KW-0067">ATP-binding</keyword>
<dbReference type="RefSeq" id="WP_186920080.1">
    <property type="nucleotide sequence ID" value="NZ_JACOPQ010000014.1"/>
</dbReference>
<comment type="catalytic activity">
    <reaction evidence="9">
        <text>D-ribose + ATP = D-ribose 5-phosphate + ADP + H(+)</text>
        <dbReference type="Rhea" id="RHEA:13697"/>
        <dbReference type="ChEBI" id="CHEBI:15378"/>
        <dbReference type="ChEBI" id="CHEBI:30616"/>
        <dbReference type="ChEBI" id="CHEBI:47013"/>
        <dbReference type="ChEBI" id="CHEBI:78346"/>
        <dbReference type="ChEBI" id="CHEBI:456216"/>
        <dbReference type="EC" id="2.7.1.15"/>
    </reaction>
</comment>
<dbReference type="PANTHER" id="PTHR10584">
    <property type="entry name" value="SUGAR KINASE"/>
    <property type="match status" value="1"/>
</dbReference>
<keyword evidence="6 9" id="KW-0460">Magnesium</keyword>
<dbReference type="PRINTS" id="PR00990">
    <property type="entry name" value="RIBOKINASE"/>
</dbReference>
<feature type="binding site" evidence="9">
    <location>
        <position position="179"/>
    </location>
    <ligand>
        <name>ATP</name>
        <dbReference type="ChEBI" id="CHEBI:30616"/>
    </ligand>
</feature>
<evidence type="ECO:0000256" key="6">
    <source>
        <dbReference type="ARBA" id="ARBA00022842"/>
    </source>
</evidence>
<feature type="binding site" evidence="9">
    <location>
        <position position="282"/>
    </location>
    <ligand>
        <name>K(+)</name>
        <dbReference type="ChEBI" id="CHEBI:29103"/>
    </ligand>
</feature>
<comment type="subunit">
    <text evidence="9">Homodimer.</text>
</comment>
<feature type="binding site" evidence="9">
    <location>
        <begin position="38"/>
        <end position="42"/>
    </location>
    <ligand>
        <name>substrate</name>
    </ligand>
</feature>
<dbReference type="CDD" id="cd01174">
    <property type="entry name" value="ribokinase"/>
    <property type="match status" value="1"/>
</dbReference>
<keyword evidence="8 9" id="KW-0119">Carbohydrate metabolism</keyword>
<keyword evidence="3 9" id="KW-0547">Nucleotide-binding</keyword>
<comment type="function">
    <text evidence="9">Catalyzes the phosphorylation of ribose at O-5 in a reaction requiring ATP and magnesium. The resulting D-ribose-5-phosphate can then be used either for sythesis of nucleotides, histidine, and tryptophan, or as a component of the pentose phosphate pathway.</text>
</comment>
<name>A0A8J6JEV1_9FIRM</name>
<reference evidence="11" key="1">
    <citation type="submission" date="2020-08" db="EMBL/GenBank/DDBJ databases">
        <title>Genome public.</title>
        <authorList>
            <person name="Liu C."/>
            <person name="Sun Q."/>
        </authorList>
    </citation>
    <scope>NUCLEOTIDE SEQUENCE</scope>
    <source>
        <strain evidence="11">NSJ-52</strain>
    </source>
</reference>
<evidence type="ECO:0000259" key="10">
    <source>
        <dbReference type="Pfam" id="PF00294"/>
    </source>
</evidence>
<dbReference type="GO" id="GO:0004747">
    <property type="term" value="F:ribokinase activity"/>
    <property type="evidence" value="ECO:0007669"/>
    <property type="project" value="UniProtKB-UniRule"/>
</dbReference>
<comment type="subcellular location">
    <subcellularLocation>
        <location evidence="9">Cytoplasm</location>
    </subcellularLocation>
</comment>
<comment type="caution">
    <text evidence="11">The sequence shown here is derived from an EMBL/GenBank/DDBJ whole genome shotgun (WGS) entry which is preliminary data.</text>
</comment>
<keyword evidence="12" id="KW-1185">Reference proteome</keyword>
<feature type="binding site" evidence="9">
    <location>
        <position position="276"/>
    </location>
    <ligand>
        <name>K(+)</name>
        <dbReference type="ChEBI" id="CHEBI:29103"/>
    </ligand>
</feature>
<feature type="binding site" evidence="9">
    <location>
        <position position="239"/>
    </location>
    <ligand>
        <name>K(+)</name>
        <dbReference type="ChEBI" id="CHEBI:29103"/>
    </ligand>
</feature>